<dbReference type="FunFam" id="1.25.40.10:FF:000031">
    <property type="entry name" value="Pentatricopeptide repeat-containing protein mitochondrial"/>
    <property type="match status" value="1"/>
</dbReference>
<keyword evidence="2" id="KW-0677">Repeat</keyword>
<feature type="repeat" description="PPR" evidence="3">
    <location>
        <begin position="113"/>
        <end position="147"/>
    </location>
</feature>
<evidence type="ECO:0000256" key="2">
    <source>
        <dbReference type="ARBA" id="ARBA00022737"/>
    </source>
</evidence>
<sequence>MLSKQSSFLNPSFIHRLSSTLPHNSINHRSYLPLQSPSSPENPFLYILRRCIALLQFCASSKFKLMQIHAFSIRHGVPLTNPDMGKHLIFTIVSLSAPMSYAHLVFSQIRSPNIFTWNTMIRGYAESENPSPAIEVYNHMHVTSIEPDTHTYPFLLKAIAKLTDIKHGEKIHSIALRNGYESLVFVQNSLVHMYAACGQAESAHKMFELMPERDLVAWNCVINGFALNGRPNEALMLFRDMSFEGVYPDGFTMVSLLSACAELGALALGKRAHVLMLKVGFSSNLHANNSLLDLYAKCGSIKEAQQVFNEMEERNVVSWTSLLVGLAVNGFGEEALELFKKFEKERMVPTEITFVGVLYACSHCGMVDEGFNYFKRMKEEYGIVPKIEHHGCMIDLLGRAGLVKEAYDYIQKMPLQPNAVIWRTLLGACTVHGHLALGEVARTQLQQLEPGHSGDYVLLSNLYASESRWSDAQKVRKTMLSEGVWKTPGYSLVELGNRVYEFIMGDRSHERSEETYAMLAEITKLLRLEGYVPITANVLADIEEEEKENALSYHSEKIAIAFMLVNTAPGTPIRIVKNLRVCTDCHVAIKLISKVYGREIIVRDRSRFHHFRNGSCSCRDYW</sequence>
<dbReference type="PANTHER" id="PTHR47926">
    <property type="entry name" value="PENTATRICOPEPTIDE REPEAT-CONTAINING PROTEIN"/>
    <property type="match status" value="1"/>
</dbReference>
<dbReference type="Pfam" id="PF01535">
    <property type="entry name" value="PPR"/>
    <property type="match status" value="4"/>
</dbReference>
<accession>A0A8K0MLA4</accession>
<dbReference type="InterPro" id="IPR032867">
    <property type="entry name" value="DYW_dom"/>
</dbReference>
<comment type="caution">
    <text evidence="5">The sequence shown here is derived from an EMBL/GenBank/DDBJ whole genome shotgun (WGS) entry which is preliminary data.</text>
</comment>
<dbReference type="PANTHER" id="PTHR47926:SF507">
    <property type="entry name" value="DYW DOMAIN-CONTAINING PROTEIN"/>
    <property type="match status" value="1"/>
</dbReference>
<keyword evidence="6" id="KW-1185">Reference proteome</keyword>
<dbReference type="EMBL" id="VOIH02000003">
    <property type="protein sequence ID" value="KAF3450351.1"/>
    <property type="molecule type" value="Genomic_DNA"/>
</dbReference>
<dbReference type="Proteomes" id="UP000796880">
    <property type="component" value="Unassembled WGS sequence"/>
</dbReference>
<evidence type="ECO:0000313" key="5">
    <source>
        <dbReference type="EMBL" id="KAF3450351.1"/>
    </source>
</evidence>
<dbReference type="PROSITE" id="PS51375">
    <property type="entry name" value="PPR"/>
    <property type="match status" value="3"/>
</dbReference>
<dbReference type="GO" id="GO:0003723">
    <property type="term" value="F:RNA binding"/>
    <property type="evidence" value="ECO:0007669"/>
    <property type="project" value="InterPro"/>
</dbReference>
<evidence type="ECO:0000256" key="1">
    <source>
        <dbReference type="ARBA" id="ARBA00006643"/>
    </source>
</evidence>
<dbReference type="FunFam" id="1.25.40.10:FF:000366">
    <property type="entry name" value="Pentatricopeptide (PPR) repeat-containing protein"/>
    <property type="match status" value="1"/>
</dbReference>
<dbReference type="Pfam" id="PF20431">
    <property type="entry name" value="E_motif"/>
    <property type="match status" value="1"/>
</dbReference>
<organism evidence="5 6">
    <name type="scientific">Rhamnella rubrinervis</name>
    <dbReference type="NCBI Taxonomy" id="2594499"/>
    <lineage>
        <taxon>Eukaryota</taxon>
        <taxon>Viridiplantae</taxon>
        <taxon>Streptophyta</taxon>
        <taxon>Embryophyta</taxon>
        <taxon>Tracheophyta</taxon>
        <taxon>Spermatophyta</taxon>
        <taxon>Magnoliopsida</taxon>
        <taxon>eudicotyledons</taxon>
        <taxon>Gunneridae</taxon>
        <taxon>Pentapetalae</taxon>
        <taxon>rosids</taxon>
        <taxon>fabids</taxon>
        <taxon>Rosales</taxon>
        <taxon>Rhamnaceae</taxon>
        <taxon>rhamnoid group</taxon>
        <taxon>Rhamneae</taxon>
        <taxon>Rhamnella</taxon>
    </lineage>
</organism>
<feature type="repeat" description="PPR" evidence="3">
    <location>
        <begin position="214"/>
        <end position="248"/>
    </location>
</feature>
<evidence type="ECO:0000259" key="4">
    <source>
        <dbReference type="Pfam" id="PF14432"/>
    </source>
</evidence>
<dbReference type="InterPro" id="IPR011990">
    <property type="entry name" value="TPR-like_helical_dom_sf"/>
</dbReference>
<proteinExistence type="inferred from homology"/>
<comment type="similarity">
    <text evidence="1">Belongs to the PPR family. PCMP-H subfamily.</text>
</comment>
<reference evidence="5" key="1">
    <citation type="submission" date="2020-03" db="EMBL/GenBank/DDBJ databases">
        <title>A high-quality chromosome-level genome assembly of a woody plant with both climbing and erect habits, Rhamnella rubrinervis.</title>
        <authorList>
            <person name="Lu Z."/>
            <person name="Yang Y."/>
            <person name="Zhu X."/>
            <person name="Sun Y."/>
        </authorList>
    </citation>
    <scope>NUCLEOTIDE SEQUENCE</scope>
    <source>
        <strain evidence="5">BYM</strain>
        <tissue evidence="5">Leaf</tissue>
    </source>
</reference>
<dbReference type="OrthoDB" id="185373at2759"/>
<dbReference type="Pfam" id="PF14432">
    <property type="entry name" value="DYW_deaminase"/>
    <property type="match status" value="1"/>
</dbReference>
<dbReference type="AlphaFoldDB" id="A0A8K0MLA4"/>
<protein>
    <recommendedName>
        <fullName evidence="4">DYW domain-containing protein</fullName>
    </recommendedName>
</protein>
<evidence type="ECO:0000313" key="6">
    <source>
        <dbReference type="Proteomes" id="UP000796880"/>
    </source>
</evidence>
<dbReference type="InterPro" id="IPR046848">
    <property type="entry name" value="E_motif"/>
</dbReference>
<evidence type="ECO:0000256" key="3">
    <source>
        <dbReference type="PROSITE-ProRule" id="PRU00708"/>
    </source>
</evidence>
<dbReference type="GO" id="GO:0009451">
    <property type="term" value="P:RNA modification"/>
    <property type="evidence" value="ECO:0007669"/>
    <property type="project" value="InterPro"/>
</dbReference>
<feature type="repeat" description="PPR" evidence="3">
    <location>
        <begin position="284"/>
        <end position="318"/>
    </location>
</feature>
<dbReference type="Pfam" id="PF13041">
    <property type="entry name" value="PPR_2"/>
    <property type="match status" value="2"/>
</dbReference>
<dbReference type="GO" id="GO:0008270">
    <property type="term" value="F:zinc ion binding"/>
    <property type="evidence" value="ECO:0007669"/>
    <property type="project" value="InterPro"/>
</dbReference>
<feature type="domain" description="DYW" evidence="4">
    <location>
        <begin position="530"/>
        <end position="622"/>
    </location>
</feature>
<dbReference type="InterPro" id="IPR002885">
    <property type="entry name" value="PPR_rpt"/>
</dbReference>
<dbReference type="NCBIfam" id="TIGR00756">
    <property type="entry name" value="PPR"/>
    <property type="match status" value="5"/>
</dbReference>
<dbReference type="InterPro" id="IPR046960">
    <property type="entry name" value="PPR_At4g14850-like_plant"/>
</dbReference>
<name>A0A8K0MLA4_9ROSA</name>
<dbReference type="FunFam" id="1.25.40.10:FF:000968">
    <property type="entry name" value="Pentatricopeptide repeat-containing protein, mitochondrial"/>
    <property type="match status" value="1"/>
</dbReference>
<gene>
    <name evidence="5" type="ORF">FNV43_RR06431</name>
</gene>
<dbReference type="Gene3D" id="1.25.40.10">
    <property type="entry name" value="Tetratricopeptide repeat domain"/>
    <property type="match status" value="4"/>
</dbReference>